<dbReference type="CDD" id="cd00066">
    <property type="entry name" value="G-alpha"/>
    <property type="match status" value="1"/>
</dbReference>
<dbReference type="InterPro" id="IPR001019">
    <property type="entry name" value="Gprotein_alpha_su"/>
</dbReference>
<evidence type="ECO:0000256" key="3">
    <source>
        <dbReference type="ARBA" id="ARBA00011356"/>
    </source>
</evidence>
<dbReference type="PANTHER" id="PTHR10218:SF242">
    <property type="entry name" value="GUANINE NUCLEOTIDE-BINDING PROTEIN ALPHA-1 SUBUNIT"/>
    <property type="match status" value="1"/>
</dbReference>
<comment type="function">
    <text evidence="2">Guanine nucleotide-binding proteins (G proteins) are involved as modulators or transducers in various transmembrane signaling systems.</text>
</comment>
<dbReference type="GO" id="GO:0001664">
    <property type="term" value="F:G protein-coupled receptor binding"/>
    <property type="evidence" value="ECO:0007669"/>
    <property type="project" value="TreeGrafter"/>
</dbReference>
<accession>A0A168QD07</accession>
<evidence type="ECO:0000313" key="14">
    <source>
        <dbReference type="EMBL" id="SAM04347.1"/>
    </source>
</evidence>
<dbReference type="Gene3D" id="1.10.400.10">
    <property type="entry name" value="GI Alpha 1, domain 2-like"/>
    <property type="match status" value="1"/>
</dbReference>
<dbReference type="SUPFAM" id="SSF52540">
    <property type="entry name" value="P-loop containing nucleoside triphosphate hydrolases"/>
    <property type="match status" value="1"/>
</dbReference>
<name>A0A168QD07_ABSGL</name>
<dbReference type="PROSITE" id="PS51882">
    <property type="entry name" value="G_ALPHA"/>
    <property type="match status" value="1"/>
</dbReference>
<keyword evidence="15" id="KW-1185">Reference proteome</keyword>
<evidence type="ECO:0000256" key="1">
    <source>
        <dbReference type="ARBA" id="ARBA00001946"/>
    </source>
</evidence>
<dbReference type="Gene3D" id="3.40.50.300">
    <property type="entry name" value="P-loop containing nucleotide triphosphate hydrolases"/>
    <property type="match status" value="2"/>
</dbReference>
<keyword evidence="9" id="KW-0807">Transducer</keyword>
<dbReference type="GO" id="GO:0007186">
    <property type="term" value="P:G protein-coupled receptor signaling pathway"/>
    <property type="evidence" value="ECO:0007669"/>
    <property type="project" value="InterPro"/>
</dbReference>
<dbReference type="GO" id="GO:0000750">
    <property type="term" value="P:pheromone-dependent signal transduction involved in conjugation with cellular fusion"/>
    <property type="evidence" value="ECO:0007669"/>
    <property type="project" value="TreeGrafter"/>
</dbReference>
<dbReference type="OrthoDB" id="5817230at2759"/>
<organism evidence="14">
    <name type="scientific">Absidia glauca</name>
    <name type="common">Pin mould</name>
    <dbReference type="NCBI Taxonomy" id="4829"/>
    <lineage>
        <taxon>Eukaryota</taxon>
        <taxon>Fungi</taxon>
        <taxon>Fungi incertae sedis</taxon>
        <taxon>Mucoromycota</taxon>
        <taxon>Mucoromycotina</taxon>
        <taxon>Mucoromycetes</taxon>
        <taxon>Mucorales</taxon>
        <taxon>Cunninghamellaceae</taxon>
        <taxon>Absidia</taxon>
    </lineage>
</organism>
<dbReference type="InterPro" id="IPR011025">
    <property type="entry name" value="GproteinA_insert"/>
</dbReference>
<dbReference type="Pfam" id="PF00503">
    <property type="entry name" value="G-alpha"/>
    <property type="match status" value="1"/>
</dbReference>
<evidence type="ECO:0000256" key="7">
    <source>
        <dbReference type="ARBA" id="ARBA00022842"/>
    </source>
</evidence>
<keyword evidence="4 12" id="KW-0479">Metal-binding</keyword>
<dbReference type="GO" id="GO:0005525">
    <property type="term" value="F:GTP binding"/>
    <property type="evidence" value="ECO:0007669"/>
    <property type="project" value="UniProtKB-KW"/>
</dbReference>
<dbReference type="SMART" id="SM00275">
    <property type="entry name" value="G_alpha"/>
    <property type="match status" value="1"/>
</dbReference>
<dbReference type="PRINTS" id="PR00318">
    <property type="entry name" value="GPROTEINA"/>
</dbReference>
<gene>
    <name evidence="14" type="primary">ABSGL_10207.1 scaffold 11805</name>
</gene>
<feature type="binding site" evidence="11">
    <location>
        <position position="279"/>
    </location>
    <ligand>
        <name>GTP</name>
        <dbReference type="ChEBI" id="CHEBI:37565"/>
    </ligand>
</feature>
<keyword evidence="6" id="KW-0378">Hydrolase</keyword>
<dbReference type="GO" id="GO:0005737">
    <property type="term" value="C:cytoplasm"/>
    <property type="evidence" value="ECO:0007669"/>
    <property type="project" value="TreeGrafter"/>
</dbReference>
<feature type="binding site" evidence="11">
    <location>
        <begin position="222"/>
        <end position="225"/>
    </location>
    <ligand>
        <name>GTP</name>
        <dbReference type="ChEBI" id="CHEBI:37565"/>
    </ligand>
</feature>
<dbReference type="InterPro" id="IPR027417">
    <property type="entry name" value="P-loop_NTPase"/>
</dbReference>
<dbReference type="FunFam" id="3.40.50.300:FF:000692">
    <property type="entry name" value="Guanine nucleotide-binding protein subunit alpha"/>
    <property type="match status" value="1"/>
</dbReference>
<dbReference type="GO" id="GO:0046872">
    <property type="term" value="F:metal ion binding"/>
    <property type="evidence" value="ECO:0007669"/>
    <property type="project" value="UniProtKB-KW"/>
</dbReference>
<keyword evidence="5 11" id="KW-0547">Nucleotide-binding</keyword>
<evidence type="ECO:0000256" key="11">
    <source>
        <dbReference type="PIRSR" id="PIRSR601019-1"/>
    </source>
</evidence>
<comment type="subunit">
    <text evidence="3">G proteins are composed of 3 units; alpha, beta and gamma. The alpha chain contains the guanine nucleotide binding site.</text>
</comment>
<keyword evidence="8 11" id="KW-0342">GTP-binding</keyword>
<evidence type="ECO:0000256" key="9">
    <source>
        <dbReference type="ARBA" id="ARBA00023224"/>
    </source>
</evidence>
<evidence type="ECO:0000256" key="5">
    <source>
        <dbReference type="ARBA" id="ARBA00022741"/>
    </source>
</evidence>
<keyword evidence="7 12" id="KW-0460">Magnesium</keyword>
<dbReference type="OMA" id="RFACMRC"/>
<sequence>MGNCASSSTTDTKSGSYNPDTLTNRLIDRQIRADEKRLKTEVKLLLLGAGESGKTTILKQMRLLHTAGFDAAERESFRHIVFSNITLTVQTLLEAMESLQINFEDRQLEEYLSLFDAPPIIHKDEPYPLEYLIPLKKLWNDEGVQQACRQGHTFALHDNVKYYFSQLDRLWSTNYVPTDQDIIRCRAKTTGIVETMHEALMLFDTICNSHWFVNTSMILFLNKIDIFKDKIQDSSVAQWFPDFKGDGHDFEQTRAYFKKRFQRLNQNTEKRVYTHYTDATDTTLLKHVMLAVSDIILNENLNTLML</sequence>
<dbReference type="GO" id="GO:0031683">
    <property type="term" value="F:G-protein beta/gamma-subunit complex binding"/>
    <property type="evidence" value="ECO:0007669"/>
    <property type="project" value="InterPro"/>
</dbReference>
<dbReference type="FunFam" id="1.10.400.10:FF:000009">
    <property type="entry name" value="Guanine nucleotide-binding protein G(O) subunit alpha"/>
    <property type="match status" value="1"/>
</dbReference>
<evidence type="ECO:0000256" key="2">
    <source>
        <dbReference type="ARBA" id="ARBA00003069"/>
    </source>
</evidence>
<reference evidence="14" key="1">
    <citation type="submission" date="2016-04" db="EMBL/GenBank/DDBJ databases">
        <authorList>
            <person name="Evans L.H."/>
            <person name="Alamgir A."/>
            <person name="Owens N."/>
            <person name="Weber N.D."/>
            <person name="Virtaneva K."/>
            <person name="Barbian K."/>
            <person name="Babar A."/>
            <person name="Rosenke K."/>
        </authorList>
    </citation>
    <scope>NUCLEOTIDE SEQUENCE [LARGE SCALE GENOMIC DNA]</scope>
    <source>
        <strain evidence="14">CBS 101.48</strain>
    </source>
</reference>
<feature type="binding site" evidence="11">
    <location>
        <begin position="51"/>
        <end position="56"/>
    </location>
    <ligand>
        <name>GTP</name>
        <dbReference type="ChEBI" id="CHEBI:37565"/>
    </ligand>
</feature>
<dbReference type="Proteomes" id="UP000078561">
    <property type="component" value="Unassembled WGS sequence"/>
</dbReference>
<evidence type="ECO:0000256" key="12">
    <source>
        <dbReference type="PIRSR" id="PIRSR601019-2"/>
    </source>
</evidence>
<evidence type="ECO:0000313" key="15">
    <source>
        <dbReference type="Proteomes" id="UP000078561"/>
    </source>
</evidence>
<evidence type="ECO:0000256" key="10">
    <source>
        <dbReference type="ARBA" id="ARBA00074402"/>
    </source>
</evidence>
<feature type="region of interest" description="Disordered" evidence="13">
    <location>
        <begin position="1"/>
        <end position="21"/>
    </location>
</feature>
<dbReference type="EMBL" id="LT554358">
    <property type="protein sequence ID" value="SAM04347.1"/>
    <property type="molecule type" value="Genomic_DNA"/>
</dbReference>
<evidence type="ECO:0000256" key="8">
    <source>
        <dbReference type="ARBA" id="ARBA00023134"/>
    </source>
</evidence>
<dbReference type="InParanoid" id="A0A168QD07"/>
<feature type="binding site" evidence="12">
    <location>
        <position position="189"/>
    </location>
    <ligand>
        <name>Mg(2+)</name>
        <dbReference type="ChEBI" id="CHEBI:18420"/>
    </ligand>
</feature>
<evidence type="ECO:0000256" key="6">
    <source>
        <dbReference type="ARBA" id="ARBA00022801"/>
    </source>
</evidence>
<dbReference type="GO" id="GO:0003924">
    <property type="term" value="F:GTPase activity"/>
    <property type="evidence" value="ECO:0007669"/>
    <property type="project" value="InterPro"/>
</dbReference>
<dbReference type="PANTHER" id="PTHR10218">
    <property type="entry name" value="GTP-BINDING PROTEIN ALPHA SUBUNIT"/>
    <property type="match status" value="1"/>
</dbReference>
<evidence type="ECO:0000256" key="4">
    <source>
        <dbReference type="ARBA" id="ARBA00022723"/>
    </source>
</evidence>
<proteinExistence type="predicted"/>
<dbReference type="GO" id="GO:0005834">
    <property type="term" value="C:heterotrimeric G-protein complex"/>
    <property type="evidence" value="ECO:0007669"/>
    <property type="project" value="TreeGrafter"/>
</dbReference>
<comment type="cofactor">
    <cofactor evidence="1">
        <name>Mg(2+)</name>
        <dbReference type="ChEBI" id="CHEBI:18420"/>
    </cofactor>
</comment>
<dbReference type="STRING" id="4829.A0A168QD07"/>
<protein>
    <recommendedName>
        <fullName evidence="10">Guanine nucleotide-binding protein alpha-2 subunit</fullName>
    </recommendedName>
</protein>
<dbReference type="SUPFAM" id="SSF47895">
    <property type="entry name" value="Transducin (alpha subunit), insertion domain"/>
    <property type="match status" value="1"/>
</dbReference>
<evidence type="ECO:0000256" key="13">
    <source>
        <dbReference type="SAM" id="MobiDB-lite"/>
    </source>
</evidence>
<dbReference type="AlphaFoldDB" id="A0A168QD07"/>
<feature type="binding site" evidence="12">
    <location>
        <position position="55"/>
    </location>
    <ligand>
        <name>Mg(2+)</name>
        <dbReference type="ChEBI" id="CHEBI:18420"/>
    </ligand>
</feature>